<evidence type="ECO:0008006" key="4">
    <source>
        <dbReference type="Google" id="ProtNLM"/>
    </source>
</evidence>
<name>A0ABU4N1I7_9ACTN</name>
<dbReference type="Proteomes" id="UP001282474">
    <property type="component" value="Unassembled WGS sequence"/>
</dbReference>
<proteinExistence type="predicted"/>
<evidence type="ECO:0000313" key="3">
    <source>
        <dbReference type="Proteomes" id="UP001282474"/>
    </source>
</evidence>
<evidence type="ECO:0000313" key="2">
    <source>
        <dbReference type="EMBL" id="MDX3042702.1"/>
    </source>
</evidence>
<accession>A0ABU4N1I7</accession>
<reference evidence="2 3" key="1">
    <citation type="journal article" date="2023" name="Microb. Genom.">
        <title>Mesoterricola silvestris gen. nov., sp. nov., Mesoterricola sediminis sp. nov., Geothrix oryzae sp. nov., Geothrix edaphica sp. nov., Geothrix rubra sp. nov., and Geothrix limicola sp. nov., six novel members of Acidobacteriota isolated from soils.</title>
        <authorList>
            <person name="Weisberg A.J."/>
            <person name="Pearce E."/>
            <person name="Kramer C.G."/>
            <person name="Chang J.H."/>
            <person name="Clarke C.R."/>
        </authorList>
    </citation>
    <scope>NUCLEOTIDE SEQUENCE [LARGE SCALE GENOMIC DNA]</scope>
    <source>
        <strain evidence="2 3">NE20-4-1</strain>
    </source>
</reference>
<keyword evidence="3" id="KW-1185">Reference proteome</keyword>
<sequence>MTAPPQNAHAGAAARGMQLDELLQLPVMVDLETSNRAFLLGRTKGFILAKKGEYPCPVIRVGRTYRVSRAALLRALDIEPNESGAGPSHPTPPCENDPHHQR</sequence>
<protein>
    <recommendedName>
        <fullName evidence="4">DNA-binding protein</fullName>
    </recommendedName>
</protein>
<organism evidence="2 3">
    <name type="scientific">Streptomyces caniscabiei</name>
    <dbReference type="NCBI Taxonomy" id="2746961"/>
    <lineage>
        <taxon>Bacteria</taxon>
        <taxon>Bacillati</taxon>
        <taxon>Actinomycetota</taxon>
        <taxon>Actinomycetes</taxon>
        <taxon>Kitasatosporales</taxon>
        <taxon>Streptomycetaceae</taxon>
        <taxon>Streptomyces</taxon>
    </lineage>
</organism>
<gene>
    <name evidence="2" type="ORF">PV383_36820</name>
</gene>
<dbReference type="EMBL" id="JARAWJ010000040">
    <property type="protein sequence ID" value="MDX3042702.1"/>
    <property type="molecule type" value="Genomic_DNA"/>
</dbReference>
<evidence type="ECO:0000256" key="1">
    <source>
        <dbReference type="SAM" id="MobiDB-lite"/>
    </source>
</evidence>
<feature type="region of interest" description="Disordered" evidence="1">
    <location>
        <begin position="78"/>
        <end position="102"/>
    </location>
</feature>
<comment type="caution">
    <text evidence="2">The sequence shown here is derived from an EMBL/GenBank/DDBJ whole genome shotgun (WGS) entry which is preliminary data.</text>
</comment>